<dbReference type="GO" id="GO:0016787">
    <property type="term" value="F:hydrolase activity"/>
    <property type="evidence" value="ECO:0007669"/>
    <property type="project" value="UniProtKB-KW"/>
</dbReference>
<dbReference type="Pfam" id="PF12697">
    <property type="entry name" value="Abhydrolase_6"/>
    <property type="match status" value="1"/>
</dbReference>
<dbReference type="Gene3D" id="3.40.50.1820">
    <property type="entry name" value="alpha/beta hydrolase"/>
    <property type="match status" value="1"/>
</dbReference>
<dbReference type="RefSeq" id="WP_204129750.1">
    <property type="nucleotide sequence ID" value="NZ_JAFDVD010000003.1"/>
</dbReference>
<dbReference type="PRINTS" id="PR00412">
    <property type="entry name" value="EPOXHYDRLASE"/>
</dbReference>
<comment type="caution">
    <text evidence="3">The sequence shown here is derived from an EMBL/GenBank/DDBJ whole genome shotgun (WGS) entry which is preliminary data.</text>
</comment>
<organism evidence="3 4">
    <name type="scientific">Phycicoccus sonneratiae</name>
    <dbReference type="NCBI Taxonomy" id="2807628"/>
    <lineage>
        <taxon>Bacteria</taxon>
        <taxon>Bacillati</taxon>
        <taxon>Actinomycetota</taxon>
        <taxon>Actinomycetes</taxon>
        <taxon>Micrococcales</taxon>
        <taxon>Intrasporangiaceae</taxon>
        <taxon>Phycicoccus</taxon>
    </lineage>
</organism>
<evidence type="ECO:0000259" key="2">
    <source>
        <dbReference type="Pfam" id="PF12697"/>
    </source>
</evidence>
<keyword evidence="1 3" id="KW-0378">Hydrolase</keyword>
<dbReference type="PANTHER" id="PTHR43798:SF31">
    <property type="entry name" value="AB HYDROLASE SUPERFAMILY PROTEIN YCLE"/>
    <property type="match status" value="1"/>
</dbReference>
<feature type="domain" description="AB hydrolase-1" evidence="2">
    <location>
        <begin position="21"/>
        <end position="258"/>
    </location>
</feature>
<dbReference type="Proteomes" id="UP001430172">
    <property type="component" value="Unassembled WGS sequence"/>
</dbReference>
<evidence type="ECO:0000313" key="4">
    <source>
        <dbReference type="Proteomes" id="UP001430172"/>
    </source>
</evidence>
<dbReference type="EMBL" id="JAFDVD010000003">
    <property type="protein sequence ID" value="MBM6399288.1"/>
    <property type="molecule type" value="Genomic_DNA"/>
</dbReference>
<sequence>MPLTDTGIEYDRDGPRGGVPVLLLHAGVADRRMWDGLWDSLIRTHDVVRADLRGFGGSDRLPDGPLSHRADVLALLDELAVDRCDIVAASMGSGVAAEVAVVAPDRVRSLALCPPGGSLLVTMTPELRAFADAERSALAAGDLDAAVAANVDTWVVGPGRSADDVDAGLREAVARMQRRAFEVGAAFDDVEEDELDPPVPDRLDELTAPVLVLLGGFDLDTTRDATERLLAGLPRARRVDWPDAAHLPSMEHPERFTDLLLDWLARPLT</sequence>
<accession>A0ABS2CHE1</accession>
<dbReference type="InterPro" id="IPR000073">
    <property type="entry name" value="AB_hydrolase_1"/>
</dbReference>
<dbReference type="PRINTS" id="PR00111">
    <property type="entry name" value="ABHYDROLASE"/>
</dbReference>
<proteinExistence type="predicted"/>
<evidence type="ECO:0000256" key="1">
    <source>
        <dbReference type="ARBA" id="ARBA00022801"/>
    </source>
</evidence>
<keyword evidence="4" id="KW-1185">Reference proteome</keyword>
<name>A0ABS2CHE1_9MICO</name>
<dbReference type="SUPFAM" id="SSF53474">
    <property type="entry name" value="alpha/beta-Hydrolases"/>
    <property type="match status" value="1"/>
</dbReference>
<dbReference type="InterPro" id="IPR050266">
    <property type="entry name" value="AB_hydrolase_sf"/>
</dbReference>
<dbReference type="InterPro" id="IPR029058">
    <property type="entry name" value="AB_hydrolase_fold"/>
</dbReference>
<dbReference type="InterPro" id="IPR000639">
    <property type="entry name" value="Epox_hydrolase-like"/>
</dbReference>
<reference evidence="3" key="1">
    <citation type="submission" date="2021-02" db="EMBL/GenBank/DDBJ databases">
        <title>Phycicoccus sp. MQZ13P-5T, whole genome shotgun sequence.</title>
        <authorList>
            <person name="Tuo L."/>
        </authorList>
    </citation>
    <scope>NUCLEOTIDE SEQUENCE</scope>
    <source>
        <strain evidence="3">MQZ13P-5</strain>
    </source>
</reference>
<gene>
    <name evidence="3" type="ORF">JQN70_02695</name>
</gene>
<protein>
    <submittedName>
        <fullName evidence="3">Alpha/beta hydrolase</fullName>
    </submittedName>
</protein>
<dbReference type="PANTHER" id="PTHR43798">
    <property type="entry name" value="MONOACYLGLYCEROL LIPASE"/>
    <property type="match status" value="1"/>
</dbReference>
<evidence type="ECO:0000313" key="3">
    <source>
        <dbReference type="EMBL" id="MBM6399288.1"/>
    </source>
</evidence>